<dbReference type="EMBL" id="WSES01000004">
    <property type="protein sequence ID" value="MVW60938.1"/>
    <property type="molecule type" value="Genomic_DNA"/>
</dbReference>
<evidence type="ECO:0000256" key="1">
    <source>
        <dbReference type="SAM" id="SignalP"/>
    </source>
</evidence>
<protein>
    <submittedName>
        <fullName evidence="2">Uncharacterized protein</fullName>
    </submittedName>
</protein>
<keyword evidence="1" id="KW-0732">Signal</keyword>
<sequence>MRPLPLALSASLLLFAPGAGAQSGNYPINDDTPISRVEVTAQPRPAFRIWDYQAEDVSGAYALSNGWRLKVKPARDGIVAQIDKQHPMRLIAQSPDRFVSRDGNVIMEFNKGDTRDDMMMSYVPSDVTDPRLAQIIVVTAKMAQR</sequence>
<dbReference type="RefSeq" id="WP_056328383.1">
    <property type="nucleotide sequence ID" value="NZ_WSES01000004.1"/>
</dbReference>
<feature type="chain" id="PRO_5031416545" evidence="1">
    <location>
        <begin position="22"/>
        <end position="145"/>
    </location>
</feature>
<proteinExistence type="predicted"/>
<dbReference type="Proteomes" id="UP000443353">
    <property type="component" value="Unassembled WGS sequence"/>
</dbReference>
<reference evidence="2 3" key="1">
    <citation type="submission" date="2019-12" db="EMBL/GenBank/DDBJ databases">
        <authorList>
            <person name="Li C."/>
            <person name="Zhao J."/>
        </authorList>
    </citation>
    <scope>NUCLEOTIDE SEQUENCE [LARGE SCALE GENOMIC DNA]</scope>
    <source>
        <strain evidence="2 3">NEAU-DD11</strain>
    </source>
</reference>
<organism evidence="2 3">
    <name type="scientific">Massilia cellulosiltytica</name>
    <dbReference type="NCBI Taxonomy" id="2683234"/>
    <lineage>
        <taxon>Bacteria</taxon>
        <taxon>Pseudomonadati</taxon>
        <taxon>Pseudomonadota</taxon>
        <taxon>Betaproteobacteria</taxon>
        <taxon>Burkholderiales</taxon>
        <taxon>Oxalobacteraceae</taxon>
        <taxon>Telluria group</taxon>
        <taxon>Massilia</taxon>
    </lineage>
</organism>
<comment type="caution">
    <text evidence="2">The sequence shown here is derived from an EMBL/GenBank/DDBJ whole genome shotgun (WGS) entry which is preliminary data.</text>
</comment>
<evidence type="ECO:0000313" key="2">
    <source>
        <dbReference type="EMBL" id="MVW60938.1"/>
    </source>
</evidence>
<gene>
    <name evidence="2" type="ORF">GPY61_13465</name>
</gene>
<accession>A0A7X3FZM4</accession>
<evidence type="ECO:0000313" key="3">
    <source>
        <dbReference type="Proteomes" id="UP000443353"/>
    </source>
</evidence>
<feature type="signal peptide" evidence="1">
    <location>
        <begin position="1"/>
        <end position="21"/>
    </location>
</feature>
<dbReference type="AlphaFoldDB" id="A0A7X3FZM4"/>
<keyword evidence="3" id="KW-1185">Reference proteome</keyword>
<name>A0A7X3FZM4_9BURK</name>